<dbReference type="PROSITE" id="PS50002">
    <property type="entry name" value="SH3"/>
    <property type="match status" value="1"/>
</dbReference>
<evidence type="ECO:0000256" key="1">
    <source>
        <dbReference type="ARBA" id="ARBA00022443"/>
    </source>
</evidence>
<dbReference type="Pfam" id="PF14604">
    <property type="entry name" value="SH3_9"/>
    <property type="match status" value="1"/>
</dbReference>
<dbReference type="AlphaFoldDB" id="A0A166W7W5"/>
<dbReference type="PROSITE" id="PS50009">
    <property type="entry name" value="RASGEF_CAT"/>
    <property type="match status" value="1"/>
</dbReference>
<name>A0A166W7W5_9AGAM</name>
<dbReference type="OrthoDB" id="28357at2759"/>
<feature type="compositionally biased region" description="Low complexity" evidence="5">
    <location>
        <begin position="182"/>
        <end position="200"/>
    </location>
</feature>
<feature type="domain" description="N-terminal Ras-GEF" evidence="8">
    <location>
        <begin position="815"/>
        <end position="947"/>
    </location>
</feature>
<evidence type="ECO:0000313" key="9">
    <source>
        <dbReference type="EMBL" id="KZP33476.1"/>
    </source>
</evidence>
<keyword evidence="2 3" id="KW-0344">Guanine-nucleotide releasing factor</keyword>
<sequence length="1276" mass="140198">MHQRLQIDTKAKKSGGQSSSSGSRERKKAVGGRGRTEYASNTLRRQRSSSNASSSSTLSVVSPTSSSSNGSSTHLPQGRSSVESSSSAPTSPTAEDAVRISSEYVLAMHDFAPQQQDANCLAFSAGQVIRVLNRDGSGWWDGELDGHRGWFPSNYVNTEADGFTSLTAEDLPRHHRHGHNQSSSSAVSWESTSSSLQSNRSRGDHRPLVQETLGADVDSYCPPIMLPLLQGITVLQAAVRSNRLAHFEASTACIISRVKAILAQTECLDRDSSLLKEYPTLHQERKAMLADLAALVQKTREAILDTISEAVREVVIEEMLKTGGQIFAHTRRFLAVAVQCGVDLVPGSTAESDFGDSTGAERRWSDDDLLPPQYEEDVSQEDVSAATPTLRMPLRDRNATLQLDHDKTPRTKNAGDLRSYRRGSVEDDDDSVVPLLPHRNFVGKTKREQYWLRGRNGHSPGMDSISSVSSYGSLEHSKLAVPPLPQGPSSTTQVMEALRHTHDHYLSTIAAFIGHAHSYSRFSHASTTGKMYELVGEIVEMVCKLLTIVEAVMGIFGLPDEKCVNLKSAKDGLYSVTSNLADAVQALAADLPVDLTEEDEKASLLRSATGALKAGADCVAAVKVCLNRSLGEKAFIITMPAPGDEPAPFTPSKFSRPRLARPLTSAPMSTQYGEEDVTIQARLRSPLISVPGGGSSNGSSGRGSNESSRESQSTDGTSPIEGKPAPTALHITVPRISMERSVSSPTSVTHTEDDRTTWAGSQLHHHGRSVDEKIYHGSLPSLPSLPLDENHERPEDGMNWMFTHEHSSEDAAYNSEGHLVGATLNVLVTRMTPHDSIVDAAFSAVFFLTFRLFASPAEFVDALVTRYNIMPPQGALEHEQQEWQQRKGIPIRMRVTNIVKLWVEMYWRSSADNYVIPMLSSFVKDALSPMFTTQCKKILEGLICREALQDIVNIKGDRIRDPGMNINPPSTAGVSDIPRPTMTKTLLAALRSKSFTSIYITDFDSLELARQLTIMENQLYIDIAPQELLETGQQGVKSPGTIKAVSSLSTSITGWVAESILNEPDIKKRTALVKFFIKVADRCASLSNYSTPRSILAALDSSTISRLAQTWLGLPQKNRIQLEGLRRLADHGRNYHEYRSRLRETAPPGVPFLGLYLTDVTFCREGNPNHRPAPTNPDKKLLNFNKYHKLARIVQDMQRFQVPYNLEAISEVQEYLRGAFENAKHHGDLQDLYRRSLLVEPKQSADAPGPPATDMRQLFSWATRSQQPPTAIIVPS</sequence>
<dbReference type="GO" id="GO:0005085">
    <property type="term" value="F:guanyl-nucleotide exchange factor activity"/>
    <property type="evidence" value="ECO:0007669"/>
    <property type="project" value="UniProtKB-KW"/>
</dbReference>
<dbReference type="InterPro" id="IPR001895">
    <property type="entry name" value="RASGEF_cat_dom"/>
</dbReference>
<dbReference type="GO" id="GO:0005886">
    <property type="term" value="C:plasma membrane"/>
    <property type="evidence" value="ECO:0007669"/>
    <property type="project" value="TreeGrafter"/>
</dbReference>
<keyword evidence="10" id="KW-1185">Reference proteome</keyword>
<feature type="compositionally biased region" description="Basic and acidic residues" evidence="5">
    <location>
        <begin position="406"/>
        <end position="425"/>
    </location>
</feature>
<evidence type="ECO:0000259" key="8">
    <source>
        <dbReference type="PROSITE" id="PS50212"/>
    </source>
</evidence>
<dbReference type="SUPFAM" id="SSF50044">
    <property type="entry name" value="SH3-domain"/>
    <property type="match status" value="1"/>
</dbReference>
<dbReference type="CDD" id="cd06224">
    <property type="entry name" value="REM"/>
    <property type="match status" value="1"/>
</dbReference>
<evidence type="ECO:0000259" key="7">
    <source>
        <dbReference type="PROSITE" id="PS50009"/>
    </source>
</evidence>
<dbReference type="InterPro" id="IPR023578">
    <property type="entry name" value="Ras_GEF_dom_sf"/>
</dbReference>
<accession>A0A166W7W5</accession>
<organism evidence="9 10">
    <name type="scientific">Athelia psychrophila</name>
    <dbReference type="NCBI Taxonomy" id="1759441"/>
    <lineage>
        <taxon>Eukaryota</taxon>
        <taxon>Fungi</taxon>
        <taxon>Dikarya</taxon>
        <taxon>Basidiomycota</taxon>
        <taxon>Agaricomycotina</taxon>
        <taxon>Agaricomycetes</taxon>
        <taxon>Agaricomycetidae</taxon>
        <taxon>Atheliales</taxon>
        <taxon>Atheliaceae</taxon>
        <taxon>Athelia</taxon>
    </lineage>
</organism>
<dbReference type="SMART" id="SM00147">
    <property type="entry name" value="RasGEF"/>
    <property type="match status" value="1"/>
</dbReference>
<dbReference type="Pfam" id="PF00618">
    <property type="entry name" value="RasGEF_N"/>
    <property type="match status" value="1"/>
</dbReference>
<dbReference type="Gene3D" id="1.20.870.10">
    <property type="entry name" value="Son of sevenless (SoS) protein Chain: S domain 1"/>
    <property type="match status" value="1"/>
</dbReference>
<evidence type="ECO:0000313" key="10">
    <source>
        <dbReference type="Proteomes" id="UP000076532"/>
    </source>
</evidence>
<feature type="compositionally biased region" description="Low complexity" evidence="5">
    <location>
        <begin position="48"/>
        <end position="72"/>
    </location>
</feature>
<evidence type="ECO:0000256" key="4">
    <source>
        <dbReference type="PROSITE-ProRule" id="PRU00192"/>
    </source>
</evidence>
<dbReference type="EMBL" id="KV417482">
    <property type="protein sequence ID" value="KZP33476.1"/>
    <property type="molecule type" value="Genomic_DNA"/>
</dbReference>
<evidence type="ECO:0000256" key="5">
    <source>
        <dbReference type="SAM" id="MobiDB-lite"/>
    </source>
</evidence>
<gene>
    <name evidence="9" type="ORF">FIBSPDRAFT_1036031</name>
</gene>
<keyword evidence="1 4" id="KW-0728">SH3 domain</keyword>
<dbReference type="Gene3D" id="1.10.840.10">
    <property type="entry name" value="Ras guanine-nucleotide exchange factors catalytic domain"/>
    <property type="match status" value="1"/>
</dbReference>
<feature type="domain" description="Ras-GEF" evidence="7">
    <location>
        <begin position="1004"/>
        <end position="1242"/>
    </location>
</feature>
<dbReference type="InterPro" id="IPR008937">
    <property type="entry name" value="Ras-like_GEF"/>
</dbReference>
<evidence type="ECO:0000256" key="3">
    <source>
        <dbReference type="PROSITE-ProRule" id="PRU00168"/>
    </source>
</evidence>
<feature type="compositionally biased region" description="Low complexity" evidence="5">
    <location>
        <begin position="80"/>
        <end position="95"/>
    </location>
</feature>
<dbReference type="STRING" id="436010.A0A166W7W5"/>
<reference evidence="9 10" key="1">
    <citation type="journal article" date="2016" name="Mol. Biol. Evol.">
        <title>Comparative Genomics of Early-Diverging Mushroom-Forming Fungi Provides Insights into the Origins of Lignocellulose Decay Capabilities.</title>
        <authorList>
            <person name="Nagy L.G."/>
            <person name="Riley R."/>
            <person name="Tritt A."/>
            <person name="Adam C."/>
            <person name="Daum C."/>
            <person name="Floudas D."/>
            <person name="Sun H."/>
            <person name="Yadav J.S."/>
            <person name="Pangilinan J."/>
            <person name="Larsson K.H."/>
            <person name="Matsuura K."/>
            <person name="Barry K."/>
            <person name="Labutti K."/>
            <person name="Kuo R."/>
            <person name="Ohm R.A."/>
            <person name="Bhattacharya S.S."/>
            <person name="Shirouzu T."/>
            <person name="Yoshinaga Y."/>
            <person name="Martin F.M."/>
            <person name="Grigoriev I.V."/>
            <person name="Hibbett D.S."/>
        </authorList>
    </citation>
    <scope>NUCLEOTIDE SEQUENCE [LARGE SCALE GENOMIC DNA]</scope>
    <source>
        <strain evidence="9 10">CBS 109695</strain>
    </source>
</reference>
<dbReference type="SUPFAM" id="SSF48366">
    <property type="entry name" value="Ras GEF"/>
    <property type="match status" value="1"/>
</dbReference>
<dbReference type="Pfam" id="PF00617">
    <property type="entry name" value="RasGEF"/>
    <property type="match status" value="1"/>
</dbReference>
<feature type="domain" description="SH3" evidence="6">
    <location>
        <begin position="100"/>
        <end position="161"/>
    </location>
</feature>
<dbReference type="SMART" id="SM00326">
    <property type="entry name" value="SH3"/>
    <property type="match status" value="1"/>
</dbReference>
<dbReference type="InterPro" id="IPR036964">
    <property type="entry name" value="RASGEF_cat_dom_sf"/>
</dbReference>
<feature type="region of interest" description="Disordered" evidence="5">
    <location>
        <begin position="1"/>
        <end position="95"/>
    </location>
</feature>
<evidence type="ECO:0000259" key="6">
    <source>
        <dbReference type="PROSITE" id="PS50002"/>
    </source>
</evidence>
<dbReference type="InterPro" id="IPR000651">
    <property type="entry name" value="Ras-like_Gua-exchang_fac_N"/>
</dbReference>
<feature type="region of interest" description="Disordered" evidence="5">
    <location>
        <begin position="687"/>
        <end position="765"/>
    </location>
</feature>
<feature type="region of interest" description="Disordered" evidence="5">
    <location>
        <begin position="349"/>
        <end position="386"/>
    </location>
</feature>
<dbReference type="SMART" id="SM00229">
    <property type="entry name" value="RasGEFN"/>
    <property type="match status" value="1"/>
</dbReference>
<dbReference type="Gene3D" id="2.30.30.40">
    <property type="entry name" value="SH3 Domains"/>
    <property type="match status" value="1"/>
</dbReference>
<dbReference type="PROSITE" id="PS00720">
    <property type="entry name" value="RASGEF"/>
    <property type="match status" value="1"/>
</dbReference>
<dbReference type="InterPro" id="IPR036028">
    <property type="entry name" value="SH3-like_dom_sf"/>
</dbReference>
<proteinExistence type="predicted"/>
<dbReference type="GO" id="GO:0007265">
    <property type="term" value="P:Ras protein signal transduction"/>
    <property type="evidence" value="ECO:0007669"/>
    <property type="project" value="TreeGrafter"/>
</dbReference>
<feature type="compositionally biased region" description="Low complexity" evidence="5">
    <location>
        <begin position="697"/>
        <end position="706"/>
    </location>
</feature>
<feature type="region of interest" description="Disordered" evidence="5">
    <location>
        <begin position="406"/>
        <end position="431"/>
    </location>
</feature>
<dbReference type="Proteomes" id="UP000076532">
    <property type="component" value="Unassembled WGS sequence"/>
</dbReference>
<feature type="compositionally biased region" description="Polar residues" evidence="5">
    <location>
        <begin position="740"/>
        <end position="749"/>
    </location>
</feature>
<dbReference type="CDD" id="cd11883">
    <property type="entry name" value="SH3_Sdc25"/>
    <property type="match status" value="1"/>
</dbReference>
<dbReference type="InterPro" id="IPR019804">
    <property type="entry name" value="Ras_G-nucl-exch_fac_CS"/>
</dbReference>
<dbReference type="CDD" id="cd00155">
    <property type="entry name" value="RasGEF"/>
    <property type="match status" value="1"/>
</dbReference>
<dbReference type="PROSITE" id="PS50212">
    <property type="entry name" value="RASGEF_NTER"/>
    <property type="match status" value="1"/>
</dbReference>
<dbReference type="PANTHER" id="PTHR23113:SF354">
    <property type="entry name" value="BUD SITE SELECTION PROTEIN 5"/>
    <property type="match status" value="1"/>
</dbReference>
<feature type="region of interest" description="Disordered" evidence="5">
    <location>
        <begin position="647"/>
        <end position="674"/>
    </location>
</feature>
<feature type="region of interest" description="Disordered" evidence="5">
    <location>
        <begin position="173"/>
        <end position="205"/>
    </location>
</feature>
<evidence type="ECO:0000256" key="2">
    <source>
        <dbReference type="ARBA" id="ARBA00022658"/>
    </source>
</evidence>
<dbReference type="InterPro" id="IPR001452">
    <property type="entry name" value="SH3_domain"/>
</dbReference>
<feature type="compositionally biased region" description="Basic and acidic residues" evidence="5">
    <location>
        <begin position="1"/>
        <end position="11"/>
    </location>
</feature>
<dbReference type="PANTHER" id="PTHR23113">
    <property type="entry name" value="GUANINE NUCLEOTIDE EXCHANGE FACTOR"/>
    <property type="match status" value="1"/>
</dbReference>
<protein>
    <submittedName>
        <fullName evidence="9">Ras GEF</fullName>
    </submittedName>
</protein>